<evidence type="ECO:0000256" key="4">
    <source>
        <dbReference type="SAM" id="MobiDB-lite"/>
    </source>
</evidence>
<feature type="region of interest" description="Disordered" evidence="4">
    <location>
        <begin position="314"/>
        <end position="347"/>
    </location>
</feature>
<dbReference type="RefSeq" id="WP_232100791.1">
    <property type="nucleotide sequence ID" value="NZ_CP037452.1"/>
</dbReference>
<dbReference type="InterPro" id="IPR017907">
    <property type="entry name" value="Znf_RING_CS"/>
</dbReference>
<keyword evidence="6" id="KW-1185">Reference proteome</keyword>
<name>A0A518IGE3_9PLAN</name>
<organism evidence="5 6">
    <name type="scientific">Gimesia fumaroli</name>
    <dbReference type="NCBI Taxonomy" id="2527976"/>
    <lineage>
        <taxon>Bacteria</taxon>
        <taxon>Pseudomonadati</taxon>
        <taxon>Planctomycetota</taxon>
        <taxon>Planctomycetia</taxon>
        <taxon>Planctomycetales</taxon>
        <taxon>Planctomycetaceae</taxon>
        <taxon>Gimesia</taxon>
    </lineage>
</organism>
<sequence length="360" mass="40560">MIVLPRQKLWLRAAMKIAAQYQENAARLYSLKSLPTFAWDRVERWERLYQKASRYQYQAAMRICRERLQQSFDYLFRECSTFRDELIQSSQHEPAPSLNTLYAELCALPNEFESVEIDWDEQEIVVLTQSVVLENIDLGTFEIRFRWSALSDSQPYRIISMAQTGEDDVHHPHVQADTLCEGEGKIPLKRALTEGRLCDFFLLIQQVLQTYNSGSAYVSLCRWFNVVCADCGDSVSREDVCSCAVCEHTICDCCLHRCSNCGDLLCASCTDKCNSCDEIYCRDCLSTCDACDECCCCSCLCSELCPACFNESEEEDHAPSEDSSIDSTPVAPTTSETSASQETASVEVQSVCLGQADLPA</sequence>
<gene>
    <name evidence="5" type="ORF">Enr17x_42180</name>
</gene>
<dbReference type="KEGG" id="gfm:Enr17x_42180"/>
<dbReference type="AlphaFoldDB" id="A0A518IGE3"/>
<evidence type="ECO:0008006" key="7">
    <source>
        <dbReference type="Google" id="ProtNLM"/>
    </source>
</evidence>
<dbReference type="Proteomes" id="UP000318313">
    <property type="component" value="Chromosome"/>
</dbReference>
<proteinExistence type="predicted"/>
<protein>
    <recommendedName>
        <fullName evidence="7">RING-type domain-containing protein</fullName>
    </recommendedName>
</protein>
<evidence type="ECO:0000313" key="6">
    <source>
        <dbReference type="Proteomes" id="UP000318313"/>
    </source>
</evidence>
<feature type="compositionally biased region" description="Low complexity" evidence="4">
    <location>
        <begin position="333"/>
        <end position="345"/>
    </location>
</feature>
<keyword evidence="2" id="KW-0863">Zinc-finger</keyword>
<reference evidence="5 6" key="1">
    <citation type="submission" date="2019-03" db="EMBL/GenBank/DDBJ databases">
        <title>Deep-cultivation of Planctomycetes and their phenomic and genomic characterization uncovers novel biology.</title>
        <authorList>
            <person name="Wiegand S."/>
            <person name="Jogler M."/>
            <person name="Boedeker C."/>
            <person name="Pinto D."/>
            <person name="Vollmers J."/>
            <person name="Rivas-Marin E."/>
            <person name="Kohn T."/>
            <person name="Peeters S.H."/>
            <person name="Heuer A."/>
            <person name="Rast P."/>
            <person name="Oberbeckmann S."/>
            <person name="Bunk B."/>
            <person name="Jeske O."/>
            <person name="Meyerdierks A."/>
            <person name="Storesund J.E."/>
            <person name="Kallscheuer N."/>
            <person name="Luecker S."/>
            <person name="Lage O.M."/>
            <person name="Pohl T."/>
            <person name="Merkel B.J."/>
            <person name="Hornburger P."/>
            <person name="Mueller R.-W."/>
            <person name="Bruemmer F."/>
            <person name="Labrenz M."/>
            <person name="Spormann A.M."/>
            <person name="Op den Camp H."/>
            <person name="Overmann J."/>
            <person name="Amann R."/>
            <person name="Jetten M.S.M."/>
            <person name="Mascher T."/>
            <person name="Medema M.H."/>
            <person name="Devos D.P."/>
            <person name="Kaster A.-K."/>
            <person name="Ovreas L."/>
            <person name="Rohde M."/>
            <person name="Galperin M.Y."/>
            <person name="Jogler C."/>
        </authorList>
    </citation>
    <scope>NUCLEOTIDE SEQUENCE [LARGE SCALE GENOMIC DNA]</scope>
    <source>
        <strain evidence="5 6">Enr17</strain>
    </source>
</reference>
<dbReference type="EMBL" id="CP037452">
    <property type="protein sequence ID" value="QDV52158.1"/>
    <property type="molecule type" value="Genomic_DNA"/>
</dbReference>
<feature type="compositionally biased region" description="Polar residues" evidence="4">
    <location>
        <begin position="321"/>
        <end position="332"/>
    </location>
</feature>
<evidence type="ECO:0000256" key="2">
    <source>
        <dbReference type="ARBA" id="ARBA00022771"/>
    </source>
</evidence>
<keyword evidence="3" id="KW-0862">Zinc</keyword>
<evidence type="ECO:0000256" key="1">
    <source>
        <dbReference type="ARBA" id="ARBA00022723"/>
    </source>
</evidence>
<evidence type="ECO:0000313" key="5">
    <source>
        <dbReference type="EMBL" id="QDV52158.1"/>
    </source>
</evidence>
<dbReference type="GO" id="GO:0008270">
    <property type="term" value="F:zinc ion binding"/>
    <property type="evidence" value="ECO:0007669"/>
    <property type="project" value="UniProtKB-KW"/>
</dbReference>
<keyword evidence="1" id="KW-0479">Metal-binding</keyword>
<evidence type="ECO:0000256" key="3">
    <source>
        <dbReference type="ARBA" id="ARBA00022833"/>
    </source>
</evidence>
<dbReference type="PROSITE" id="PS00518">
    <property type="entry name" value="ZF_RING_1"/>
    <property type="match status" value="1"/>
</dbReference>
<accession>A0A518IGE3</accession>